<dbReference type="Proteomes" id="UP000005306">
    <property type="component" value="Unassembled WGS sequence"/>
</dbReference>
<dbReference type="Pfam" id="PF19630">
    <property type="entry name" value="DUF6134"/>
    <property type="match status" value="1"/>
</dbReference>
<evidence type="ECO:0008006" key="3">
    <source>
        <dbReference type="Google" id="ProtNLM"/>
    </source>
</evidence>
<evidence type="ECO:0000313" key="2">
    <source>
        <dbReference type="Proteomes" id="UP000005306"/>
    </source>
</evidence>
<accession>Q1V0S2</accession>
<proteinExistence type="predicted"/>
<evidence type="ECO:0000313" key="1">
    <source>
        <dbReference type="EMBL" id="EAS85156.1"/>
    </source>
</evidence>
<reference evidence="1 2" key="1">
    <citation type="submission" date="2006-04" db="EMBL/GenBank/DDBJ databases">
        <authorList>
            <person name="Giovannoni S.J."/>
            <person name="Cho J.-C."/>
            <person name="Ferriera S."/>
            <person name="Johnson J."/>
            <person name="Kravitz S."/>
            <person name="Halpern A."/>
            <person name="Remington K."/>
            <person name="Beeson K."/>
            <person name="Tran B."/>
            <person name="Rogers Y.-H."/>
            <person name="Friedman R."/>
            <person name="Venter J.C."/>
        </authorList>
    </citation>
    <scope>NUCLEOTIDE SEQUENCE [LARGE SCALE GENOMIC DNA]</scope>
    <source>
        <strain evidence="1 2">HTCC1002</strain>
    </source>
</reference>
<comment type="caution">
    <text evidence="1">The sequence shown here is derived from an EMBL/GenBank/DDBJ whole genome shotgun (WGS) entry which is preliminary data.</text>
</comment>
<dbReference type="InterPro" id="IPR045767">
    <property type="entry name" value="DUF6134"/>
</dbReference>
<sequence length="206" mass="24134">MAHYNKFNKIEMEILKDGEVIGYNYYFFKKDGDKTTVTNQIKFAVKLFGATIFEIEGYGEEKYIKDQLISFNSKTLQNDKKKYVNLEFNKQTNKFDIQGSSYSGIASINNVVGNWWSHKILQTDSQISPISGSIKEQVVTFVAKEKIELYGKTYDVDHFKLTSKDMSLPKDKRLNFDIWFDKKNSLILKVTYSRLGNWEYKVKKFE</sequence>
<name>Q1V0S2_PELU1</name>
<protein>
    <recommendedName>
        <fullName evidence="3">DUF3108 domain-containing protein</fullName>
    </recommendedName>
</protein>
<dbReference type="EMBL" id="AAPV01000001">
    <property type="protein sequence ID" value="EAS85156.1"/>
    <property type="molecule type" value="Genomic_DNA"/>
</dbReference>
<organism evidence="1 2">
    <name type="scientific">Pelagibacter ubique (strain HTCC1002)</name>
    <dbReference type="NCBI Taxonomy" id="314261"/>
    <lineage>
        <taxon>Bacteria</taxon>
        <taxon>Pseudomonadati</taxon>
        <taxon>Pseudomonadota</taxon>
        <taxon>Alphaproteobacteria</taxon>
        <taxon>Candidatus Pelagibacterales</taxon>
        <taxon>Candidatus Pelagibacteraceae</taxon>
        <taxon>Candidatus Pelagibacter</taxon>
    </lineage>
</organism>
<dbReference type="AlphaFoldDB" id="Q1V0S2"/>
<dbReference type="HOGENOM" id="CLU_1223801_0_0_5"/>
<gene>
    <name evidence="1" type="ORF">PU1002_05526</name>
</gene>